<evidence type="ECO:0000313" key="1">
    <source>
        <dbReference type="EMBL" id="OGY40900.1"/>
    </source>
</evidence>
<protein>
    <submittedName>
        <fullName evidence="1">Uncharacterized protein</fullName>
    </submittedName>
</protein>
<dbReference type="AlphaFoldDB" id="A0A1G1XMU1"/>
<gene>
    <name evidence="1" type="ORF">A2Y82_03455</name>
</gene>
<dbReference type="EMBL" id="MHHZ01000023">
    <property type="protein sequence ID" value="OGY40900.1"/>
    <property type="molecule type" value="Genomic_DNA"/>
</dbReference>
<comment type="caution">
    <text evidence="1">The sequence shown here is derived from an EMBL/GenBank/DDBJ whole genome shotgun (WGS) entry which is preliminary data.</text>
</comment>
<dbReference type="InterPro" id="IPR009241">
    <property type="entry name" value="HigB-like"/>
</dbReference>
<name>A0A1G1XMU1_9BACT</name>
<accession>A0A1G1XMU1</accession>
<organism evidence="1 2">
    <name type="scientific">Candidatus Buchananbacteria bacterium RBG_13_36_9</name>
    <dbReference type="NCBI Taxonomy" id="1797530"/>
    <lineage>
        <taxon>Bacteria</taxon>
        <taxon>Candidatus Buchananiibacteriota</taxon>
    </lineage>
</organism>
<sequence length="144" mass="16837">MVPVYYFDDELKICPVKNFLSKYSPSVSDSDKLINKKVKFLTKIDKVILHTADNNGIAGGLFSSPVKGYDFSELRIKEGDNLVRIFYFCNCDEKLVLLNALEKPEHYEKGRKNKIEKLILEQLEITEIYRTKFLNNPQNYENYE</sequence>
<dbReference type="Pfam" id="PF05973">
    <property type="entry name" value="Gp49"/>
    <property type="match status" value="1"/>
</dbReference>
<reference evidence="1 2" key="1">
    <citation type="journal article" date="2016" name="Nat. Commun.">
        <title>Thousands of microbial genomes shed light on interconnected biogeochemical processes in an aquifer system.</title>
        <authorList>
            <person name="Anantharaman K."/>
            <person name="Brown C.T."/>
            <person name="Hug L.A."/>
            <person name="Sharon I."/>
            <person name="Castelle C.J."/>
            <person name="Probst A.J."/>
            <person name="Thomas B.C."/>
            <person name="Singh A."/>
            <person name="Wilkins M.J."/>
            <person name="Karaoz U."/>
            <person name="Brodie E.L."/>
            <person name="Williams K.H."/>
            <person name="Hubbard S.S."/>
            <person name="Banfield J.F."/>
        </authorList>
    </citation>
    <scope>NUCLEOTIDE SEQUENCE [LARGE SCALE GENOMIC DNA]</scope>
</reference>
<proteinExistence type="predicted"/>
<dbReference type="Proteomes" id="UP000176498">
    <property type="component" value="Unassembled WGS sequence"/>
</dbReference>
<evidence type="ECO:0000313" key="2">
    <source>
        <dbReference type="Proteomes" id="UP000176498"/>
    </source>
</evidence>